<feature type="compositionally biased region" description="Low complexity" evidence="1">
    <location>
        <begin position="37"/>
        <end position="60"/>
    </location>
</feature>
<feature type="transmembrane region" description="Helical" evidence="2">
    <location>
        <begin position="291"/>
        <end position="310"/>
    </location>
</feature>
<gene>
    <name evidence="3" type="ORF">OCH7691_01308</name>
</gene>
<feature type="transmembrane region" description="Helical" evidence="2">
    <location>
        <begin position="567"/>
        <end position="585"/>
    </location>
</feature>
<feature type="transmembrane region" description="Helical" evidence="2">
    <location>
        <begin position="381"/>
        <end position="397"/>
    </location>
</feature>
<sequence length="909" mass="96541">MAVVGFVSGRRNAGAIRTLESRLAALERRLAETGSVDTTTAAAATADRPLPAAATTATETTDAEAKADSGPEPAEEGWAAAQPGLHAESAATEQAEPADAIEMPESVEESAAPRESFEKQLASRWLVWLGAVALALAGTFLVKYAMDEGLLGPAVRVSLGLLLGLSLAGAGEWLRRRPLSRAIAAVRPDYVPQALAAGGIFTGFASIYAAYALYGLLSPLAAFIGLAIVALGAVGLSLLQGWFVALLGLVGAYLTPALVATTEPSAWALFVYLLFVQAACLTVFRYMKWRWLARSTLAGGALWPLFWFIGPFTPPDVWPAGIYLLLIAGLYVWHPARQPVTAGNWLQTMRELDPSARLGWSAACVIALLAVPMLIVAEAAPPAAFMAGLLAVFYLVVARRDPAFDGLAVVAALMTVALIAVWTLPDVDYYVRSLAASGEFGRYTRLDDLLAEAGLRAYTLGGLLFAVLFAGVGFAALWGAARPPVWAGVAAFTPVAILIVCYWRIAGFAVDYGWATVAVILAGLNLFAATRIARYRAADALAVSLGFHAAGVVAALSLAMAMSLEQAWLTVALSLQLPALAWIAGRVPARPFRVIAAIVAAIVLVRLVFNVEVLDYETVEGAWITWITYGYGIPAAMFFIAARGFRKTGEGPVVTLLEAGALTFLVLFVSMQLRHFAGGSLTAYYDDLTEFGLQAICWLTIAATLAELERRHGNPVARYGARILTGLAIGQIVLLHLVLFNPMFTGDPVGEYPVLNTLTLGYGLPAALLLLIAARNRATMANLSRAAAVLGFVLVFADLTFEVRRAFHGSDLNIASGQTVAESYCYSLAWLVYALALLGLGIRLRLQPLRFASLAVLLVAVAKVFLFDMAGLDGLYRVASFLGLGLALVGIGYLYQRFVFARPPVPPAA</sequence>
<keyword evidence="2" id="KW-0812">Transmembrane</keyword>
<dbReference type="RefSeq" id="WP_085882537.1">
    <property type="nucleotide sequence ID" value="NZ_FWFR01000001.1"/>
</dbReference>
<dbReference type="PANTHER" id="PTHR38434">
    <property type="entry name" value="BLL2549 PROTEIN"/>
    <property type="match status" value="1"/>
</dbReference>
<feature type="transmembrane region" description="Helical" evidence="2">
    <location>
        <begin position="154"/>
        <end position="174"/>
    </location>
</feature>
<protein>
    <recommendedName>
        <fullName evidence="5">DUF2339 domain-containing protein</fullName>
    </recommendedName>
</protein>
<evidence type="ECO:0000256" key="1">
    <source>
        <dbReference type="SAM" id="MobiDB-lite"/>
    </source>
</evidence>
<dbReference type="AlphaFoldDB" id="A0A1Y5SBI3"/>
<keyword evidence="4" id="KW-1185">Reference proteome</keyword>
<feature type="transmembrane region" description="Helical" evidence="2">
    <location>
        <begin position="485"/>
        <end position="506"/>
    </location>
</feature>
<dbReference type="InterPro" id="IPR014600">
    <property type="entry name" value="UCP035905_mem"/>
</dbReference>
<dbReference type="OrthoDB" id="5422830at2"/>
<feature type="transmembrane region" description="Helical" evidence="2">
    <location>
        <begin position="266"/>
        <end position="284"/>
    </location>
</feature>
<feature type="transmembrane region" description="Helical" evidence="2">
    <location>
        <begin position="720"/>
        <end position="740"/>
    </location>
</feature>
<feature type="transmembrane region" description="Helical" evidence="2">
    <location>
        <begin position="404"/>
        <end position="424"/>
    </location>
</feature>
<name>A0A1Y5SBI3_9PROT</name>
<reference evidence="3 4" key="1">
    <citation type="submission" date="2017-03" db="EMBL/GenBank/DDBJ databases">
        <authorList>
            <person name="Afonso C.L."/>
            <person name="Miller P.J."/>
            <person name="Scott M.A."/>
            <person name="Spackman E."/>
            <person name="Goraichik I."/>
            <person name="Dimitrov K.M."/>
            <person name="Suarez D.L."/>
            <person name="Swayne D.E."/>
        </authorList>
    </citation>
    <scope>NUCLEOTIDE SEQUENCE [LARGE SCALE GENOMIC DNA]</scope>
    <source>
        <strain evidence="3 4">CECT 7691</strain>
    </source>
</reference>
<dbReference type="InParanoid" id="A0A1Y5SBI3"/>
<feature type="transmembrane region" description="Helical" evidence="2">
    <location>
        <begin position="827"/>
        <end position="844"/>
    </location>
</feature>
<feature type="transmembrane region" description="Helical" evidence="2">
    <location>
        <begin position="653"/>
        <end position="671"/>
    </location>
</feature>
<feature type="transmembrane region" description="Helical" evidence="2">
    <location>
        <begin position="691"/>
        <end position="708"/>
    </location>
</feature>
<feature type="region of interest" description="Disordered" evidence="1">
    <location>
        <begin position="32"/>
        <end position="99"/>
    </location>
</feature>
<feature type="transmembrane region" description="Helical" evidence="2">
    <location>
        <begin position="243"/>
        <end position="260"/>
    </location>
</feature>
<dbReference type="InterPro" id="IPR019286">
    <property type="entry name" value="DUF2339_TM"/>
</dbReference>
<feature type="transmembrane region" description="Helical" evidence="2">
    <location>
        <begin position="512"/>
        <end position="529"/>
    </location>
</feature>
<proteinExistence type="predicted"/>
<feature type="transmembrane region" description="Helical" evidence="2">
    <location>
        <begin position="875"/>
        <end position="895"/>
    </location>
</feature>
<feature type="transmembrane region" description="Helical" evidence="2">
    <location>
        <begin position="752"/>
        <end position="774"/>
    </location>
</feature>
<evidence type="ECO:0008006" key="5">
    <source>
        <dbReference type="Google" id="ProtNLM"/>
    </source>
</evidence>
<feature type="transmembrane region" description="Helical" evidence="2">
    <location>
        <begin position="786"/>
        <end position="807"/>
    </location>
</feature>
<feature type="compositionally biased region" description="Low complexity" evidence="1">
    <location>
        <begin position="70"/>
        <end position="84"/>
    </location>
</feature>
<dbReference type="Proteomes" id="UP000193200">
    <property type="component" value="Unassembled WGS sequence"/>
</dbReference>
<feature type="transmembrane region" description="Helical" evidence="2">
    <location>
        <begin position="621"/>
        <end position="641"/>
    </location>
</feature>
<evidence type="ECO:0000256" key="2">
    <source>
        <dbReference type="SAM" id="Phobius"/>
    </source>
</evidence>
<feature type="transmembrane region" description="Helical" evidence="2">
    <location>
        <begin position="541"/>
        <end position="561"/>
    </location>
</feature>
<feature type="transmembrane region" description="Helical" evidence="2">
    <location>
        <begin position="125"/>
        <end position="142"/>
    </location>
</feature>
<organism evidence="3 4">
    <name type="scientific">Oceanibacterium hippocampi</name>
    <dbReference type="NCBI Taxonomy" id="745714"/>
    <lineage>
        <taxon>Bacteria</taxon>
        <taxon>Pseudomonadati</taxon>
        <taxon>Pseudomonadota</taxon>
        <taxon>Alphaproteobacteria</taxon>
        <taxon>Sneathiellales</taxon>
        <taxon>Sneathiellaceae</taxon>
        <taxon>Oceanibacterium</taxon>
    </lineage>
</organism>
<feature type="transmembrane region" description="Helical" evidence="2">
    <location>
        <begin position="316"/>
        <end position="334"/>
    </location>
</feature>
<evidence type="ECO:0000313" key="4">
    <source>
        <dbReference type="Proteomes" id="UP000193200"/>
    </source>
</evidence>
<keyword evidence="2" id="KW-0472">Membrane</keyword>
<dbReference type="PIRSF" id="PIRSF035905">
    <property type="entry name" value="UCP035905_mp"/>
    <property type="match status" value="1"/>
</dbReference>
<feature type="transmembrane region" description="Helical" evidence="2">
    <location>
        <begin position="355"/>
        <end position="375"/>
    </location>
</feature>
<accession>A0A1Y5SBI3</accession>
<feature type="transmembrane region" description="Helical" evidence="2">
    <location>
        <begin position="457"/>
        <end position="478"/>
    </location>
</feature>
<feature type="transmembrane region" description="Helical" evidence="2">
    <location>
        <begin position="194"/>
        <end position="214"/>
    </location>
</feature>
<feature type="transmembrane region" description="Helical" evidence="2">
    <location>
        <begin position="592"/>
        <end position="609"/>
    </location>
</feature>
<dbReference type="PANTHER" id="PTHR38434:SF1">
    <property type="entry name" value="BLL2549 PROTEIN"/>
    <property type="match status" value="1"/>
</dbReference>
<feature type="transmembrane region" description="Helical" evidence="2">
    <location>
        <begin position="851"/>
        <end position="869"/>
    </location>
</feature>
<dbReference type="Pfam" id="PF10101">
    <property type="entry name" value="DUF2339"/>
    <property type="match status" value="1"/>
</dbReference>
<feature type="transmembrane region" description="Helical" evidence="2">
    <location>
        <begin position="220"/>
        <end position="238"/>
    </location>
</feature>
<evidence type="ECO:0000313" key="3">
    <source>
        <dbReference type="EMBL" id="SLN33911.1"/>
    </source>
</evidence>
<keyword evidence="2" id="KW-1133">Transmembrane helix</keyword>
<dbReference type="EMBL" id="FWFR01000001">
    <property type="protein sequence ID" value="SLN33911.1"/>
    <property type="molecule type" value="Genomic_DNA"/>
</dbReference>